<dbReference type="KEGG" id="cmic:caldi_21650"/>
<dbReference type="AlphaFoldDB" id="A0AA35CP70"/>
<name>A0AA35CP70_9FIRM</name>
<sequence length="173" mass="18349">MRPHVLAARSVVFGTCNLVVLPVPEGWRLADGIAPPEVDTWRLRGDVSWATEGRGSYRLVGPERGGVVEASLRFRPVREGGAAGAAGAEPAPAGATAPGPMARVDLSGDVEVAGHTARWALGVVRRGFPRRLVPALALSYVCNHTGRHVELLLEGEADLRPWLDTLAAGLRCH</sequence>
<dbReference type="Proteomes" id="UP001163687">
    <property type="component" value="Chromosome"/>
</dbReference>
<protein>
    <submittedName>
        <fullName evidence="1">Uncharacterized protein</fullName>
    </submittedName>
</protein>
<proteinExistence type="predicted"/>
<accession>A0AA35CP70</accession>
<dbReference type="RefSeq" id="WP_264841754.1">
    <property type="nucleotide sequence ID" value="NZ_AP025628.1"/>
</dbReference>
<evidence type="ECO:0000313" key="1">
    <source>
        <dbReference type="EMBL" id="BDG61075.1"/>
    </source>
</evidence>
<dbReference type="EMBL" id="AP025628">
    <property type="protein sequence ID" value="BDG61075.1"/>
    <property type="molecule type" value="Genomic_DNA"/>
</dbReference>
<evidence type="ECO:0000313" key="2">
    <source>
        <dbReference type="Proteomes" id="UP001163687"/>
    </source>
</evidence>
<keyword evidence="2" id="KW-1185">Reference proteome</keyword>
<reference evidence="1" key="1">
    <citation type="submission" date="2022-03" db="EMBL/GenBank/DDBJ databases">
        <title>Complete genome sequence of Caldinitratiruptor microaerophilus.</title>
        <authorList>
            <person name="Mukaiyama R."/>
            <person name="Nishiyama T."/>
            <person name="Ueda K."/>
        </authorList>
    </citation>
    <scope>NUCLEOTIDE SEQUENCE</scope>
    <source>
        <strain evidence="1">JCM 16183</strain>
    </source>
</reference>
<gene>
    <name evidence="1" type="ORF">caldi_21650</name>
</gene>
<organism evidence="1 2">
    <name type="scientific">Caldinitratiruptor microaerophilus</name>
    <dbReference type="NCBI Taxonomy" id="671077"/>
    <lineage>
        <taxon>Bacteria</taxon>
        <taxon>Bacillati</taxon>
        <taxon>Bacillota</taxon>
        <taxon>Clostridia</taxon>
        <taxon>Eubacteriales</taxon>
        <taxon>Symbiobacteriaceae</taxon>
        <taxon>Caldinitratiruptor</taxon>
    </lineage>
</organism>